<protein>
    <submittedName>
        <fullName evidence="3">Uncharacterized protein</fullName>
    </submittedName>
</protein>
<keyword evidence="2" id="KW-1133">Transmembrane helix</keyword>
<comment type="caution">
    <text evidence="3">The sequence shown here is derived from an EMBL/GenBank/DDBJ whole genome shotgun (WGS) entry which is preliminary data.</text>
</comment>
<dbReference type="RefSeq" id="WP_236640319.1">
    <property type="nucleotide sequence ID" value="NZ_RJLS01000073.1"/>
</dbReference>
<feature type="region of interest" description="Disordered" evidence="1">
    <location>
        <begin position="46"/>
        <end position="66"/>
    </location>
</feature>
<evidence type="ECO:0000313" key="3">
    <source>
        <dbReference type="EMBL" id="RNM17776.1"/>
    </source>
</evidence>
<dbReference type="EMBL" id="RJLS01000073">
    <property type="protein sequence ID" value="RNM17776.1"/>
    <property type="molecule type" value="Genomic_DNA"/>
</dbReference>
<feature type="compositionally biased region" description="Basic and acidic residues" evidence="1">
    <location>
        <begin position="51"/>
        <end position="66"/>
    </location>
</feature>
<accession>A0ABX9WPI9</accession>
<feature type="transmembrane region" description="Helical" evidence="2">
    <location>
        <begin position="6"/>
        <end position="32"/>
    </location>
</feature>
<reference evidence="3 4" key="1">
    <citation type="submission" date="2018-11" db="EMBL/GenBank/DDBJ databases">
        <title>Characterization of surface water Dickeya isolates.</title>
        <authorList>
            <person name="Van Gijsegem F."/>
            <person name="Pedron J."/>
        </authorList>
    </citation>
    <scope>NUCLEOTIDE SEQUENCE [LARGE SCALE GENOMIC DNA]</scope>
    <source>
        <strain evidence="3 4">FVG10-MFV-A16</strain>
    </source>
</reference>
<dbReference type="Proteomes" id="UP000271870">
    <property type="component" value="Unassembled WGS sequence"/>
</dbReference>
<proteinExistence type="predicted"/>
<feature type="non-terminal residue" evidence="3">
    <location>
        <position position="1"/>
    </location>
</feature>
<name>A0ABX9WPI9_9GAMM</name>
<evidence type="ECO:0000256" key="1">
    <source>
        <dbReference type="SAM" id="MobiDB-lite"/>
    </source>
</evidence>
<keyword evidence="4" id="KW-1185">Reference proteome</keyword>
<keyword evidence="2" id="KW-0472">Membrane</keyword>
<evidence type="ECO:0000256" key="2">
    <source>
        <dbReference type="SAM" id="Phobius"/>
    </source>
</evidence>
<organism evidence="3 4">
    <name type="scientific">Dickeya undicola</name>
    <dbReference type="NCBI Taxonomy" id="1577887"/>
    <lineage>
        <taxon>Bacteria</taxon>
        <taxon>Pseudomonadati</taxon>
        <taxon>Pseudomonadota</taxon>
        <taxon>Gammaproteobacteria</taxon>
        <taxon>Enterobacterales</taxon>
        <taxon>Pectobacteriaceae</taxon>
        <taxon>Dickeya</taxon>
    </lineage>
</organism>
<keyword evidence="2" id="KW-0812">Transmembrane</keyword>
<gene>
    <name evidence="3" type="ORF">EFS38_20455</name>
</gene>
<evidence type="ECO:0000313" key="4">
    <source>
        <dbReference type="Proteomes" id="UP000271870"/>
    </source>
</evidence>
<sequence length="66" mass="7327">RSCADFAIILRVTIFRTISGLFFVIIITFLIFMNAGMPMCLPHIAVPDIPSSDKERHSGTGKDSTR</sequence>